<feature type="transmembrane region" description="Helical" evidence="10">
    <location>
        <begin position="204"/>
        <end position="226"/>
    </location>
</feature>
<dbReference type="OrthoDB" id="7179992at2759"/>
<evidence type="ECO:0000313" key="11">
    <source>
        <dbReference type="EMBL" id="OXU27888.1"/>
    </source>
</evidence>
<comment type="subcellular location">
    <subcellularLocation>
        <location evidence="1 10">Cell membrane</location>
        <topology evidence="1 10">Multi-pass membrane protein</topology>
    </subcellularLocation>
</comment>
<evidence type="ECO:0000256" key="1">
    <source>
        <dbReference type="ARBA" id="ARBA00004651"/>
    </source>
</evidence>
<keyword evidence="12" id="KW-1185">Reference proteome</keyword>
<feature type="transmembrane region" description="Helical" evidence="10">
    <location>
        <begin position="294"/>
        <end position="313"/>
    </location>
</feature>
<feature type="transmembrane region" description="Helical" evidence="10">
    <location>
        <begin position="267"/>
        <end position="288"/>
    </location>
</feature>
<evidence type="ECO:0000256" key="2">
    <source>
        <dbReference type="ARBA" id="ARBA00022475"/>
    </source>
</evidence>
<dbReference type="PANTHER" id="PTHR21137">
    <property type="entry name" value="ODORANT RECEPTOR"/>
    <property type="match status" value="1"/>
</dbReference>
<keyword evidence="3 10" id="KW-0716">Sensory transduction</keyword>
<feature type="transmembrane region" description="Helical" evidence="10">
    <location>
        <begin position="27"/>
        <end position="44"/>
    </location>
</feature>
<dbReference type="STRING" id="543379.A0A232FBP9"/>
<evidence type="ECO:0000256" key="6">
    <source>
        <dbReference type="ARBA" id="ARBA00022989"/>
    </source>
</evidence>
<sequence>MRNSDLKKWTIKSIVMSSWRMGSIKDIMMNVFMMKVIGVALAIWPLKSEGKRWYYAFLQEMVYRFFHVNFWLLIIPSLWSIYKIRHNLASVLTSVTQLTIVFEILAIMVLSRRQAARLKTLLTMAYDYVSVADDKVYPVVYKYVRKAQIIFGIITLAYALILLTYLMQAFIENKPPIYAYYPFDIKSPVVWICVYGNQLLCTSYAAVVIIMDAMMMFMIFVTSIRLELLQKDFKKVKDYPDLVKCIRTHQDIIWYIKEVYCIKKYMVLKMLISIAIYIICEGLQLFALNLSWGMRFQVSLLFGIGLFRVYIYAASSQDLISSGLDLGYFVYSSLWYNQSHNVIVAKAFVICRCQKSLGIRVCGITDNLNMKFLANFLYRVFSYTMTLRAIIKTLR</sequence>
<feature type="transmembrane region" description="Helical" evidence="10">
    <location>
        <begin position="65"/>
        <end position="82"/>
    </location>
</feature>
<dbReference type="GO" id="GO:0005886">
    <property type="term" value="C:plasma membrane"/>
    <property type="evidence" value="ECO:0007669"/>
    <property type="project" value="UniProtKB-SubCell"/>
</dbReference>
<keyword evidence="9 10" id="KW-0807">Transducer</keyword>
<organism evidence="11 12">
    <name type="scientific">Trichomalopsis sarcophagae</name>
    <dbReference type="NCBI Taxonomy" id="543379"/>
    <lineage>
        <taxon>Eukaryota</taxon>
        <taxon>Metazoa</taxon>
        <taxon>Ecdysozoa</taxon>
        <taxon>Arthropoda</taxon>
        <taxon>Hexapoda</taxon>
        <taxon>Insecta</taxon>
        <taxon>Pterygota</taxon>
        <taxon>Neoptera</taxon>
        <taxon>Endopterygota</taxon>
        <taxon>Hymenoptera</taxon>
        <taxon>Apocrita</taxon>
        <taxon>Proctotrupomorpha</taxon>
        <taxon>Chalcidoidea</taxon>
        <taxon>Pteromalidae</taxon>
        <taxon>Pteromalinae</taxon>
        <taxon>Trichomalopsis</taxon>
    </lineage>
</organism>
<proteinExistence type="inferred from homology"/>
<evidence type="ECO:0000256" key="5">
    <source>
        <dbReference type="ARBA" id="ARBA00022725"/>
    </source>
</evidence>
<dbReference type="AlphaFoldDB" id="A0A232FBP9"/>
<dbReference type="GO" id="GO:0004984">
    <property type="term" value="F:olfactory receptor activity"/>
    <property type="evidence" value="ECO:0007669"/>
    <property type="project" value="InterPro"/>
</dbReference>
<keyword evidence="5 10" id="KW-0552">Olfaction</keyword>
<keyword evidence="7 10" id="KW-0472">Membrane</keyword>
<comment type="caution">
    <text evidence="11">The sequence shown here is derived from an EMBL/GenBank/DDBJ whole genome shotgun (WGS) entry which is preliminary data.</text>
</comment>
<dbReference type="EMBL" id="NNAY01000519">
    <property type="protein sequence ID" value="OXU27888.1"/>
    <property type="molecule type" value="Genomic_DNA"/>
</dbReference>
<dbReference type="PANTHER" id="PTHR21137:SF35">
    <property type="entry name" value="ODORANT RECEPTOR 19A-RELATED"/>
    <property type="match status" value="1"/>
</dbReference>
<evidence type="ECO:0000256" key="10">
    <source>
        <dbReference type="RuleBase" id="RU351113"/>
    </source>
</evidence>
<keyword evidence="8 10" id="KW-0675">Receptor</keyword>
<evidence type="ECO:0000256" key="7">
    <source>
        <dbReference type="ARBA" id="ARBA00023136"/>
    </source>
</evidence>
<keyword evidence="2" id="KW-1003">Cell membrane</keyword>
<evidence type="ECO:0000256" key="8">
    <source>
        <dbReference type="ARBA" id="ARBA00023170"/>
    </source>
</evidence>
<evidence type="ECO:0000313" key="12">
    <source>
        <dbReference type="Proteomes" id="UP000215335"/>
    </source>
</evidence>
<dbReference type="Pfam" id="PF02949">
    <property type="entry name" value="7tm_6"/>
    <property type="match status" value="1"/>
</dbReference>
<dbReference type="GO" id="GO:0007165">
    <property type="term" value="P:signal transduction"/>
    <property type="evidence" value="ECO:0007669"/>
    <property type="project" value="UniProtKB-KW"/>
</dbReference>
<evidence type="ECO:0000256" key="4">
    <source>
        <dbReference type="ARBA" id="ARBA00022692"/>
    </source>
</evidence>
<comment type="similarity">
    <text evidence="10">Belongs to the insect chemoreceptor superfamily. Heteromeric odorant receptor channel (TC 1.A.69) family.</text>
</comment>
<feature type="transmembrane region" description="Helical" evidence="10">
    <location>
        <begin position="88"/>
        <end position="110"/>
    </location>
</feature>
<keyword evidence="6 10" id="KW-1133">Transmembrane helix</keyword>
<reference evidence="11 12" key="1">
    <citation type="journal article" date="2017" name="Curr. Biol.">
        <title>The Evolution of Venom by Co-option of Single-Copy Genes.</title>
        <authorList>
            <person name="Martinson E.O."/>
            <person name="Mrinalini"/>
            <person name="Kelkar Y.D."/>
            <person name="Chang C.H."/>
            <person name="Werren J.H."/>
        </authorList>
    </citation>
    <scope>NUCLEOTIDE SEQUENCE [LARGE SCALE GENOMIC DNA]</scope>
    <source>
        <strain evidence="11 12">Alberta</strain>
        <tissue evidence="11">Whole body</tissue>
    </source>
</reference>
<gene>
    <name evidence="11" type="ORF">TSAR_016340</name>
</gene>
<feature type="transmembrane region" description="Helical" evidence="10">
    <location>
        <begin position="149"/>
        <end position="171"/>
    </location>
</feature>
<dbReference type="GO" id="GO:0005549">
    <property type="term" value="F:odorant binding"/>
    <property type="evidence" value="ECO:0007669"/>
    <property type="project" value="InterPro"/>
</dbReference>
<evidence type="ECO:0000256" key="9">
    <source>
        <dbReference type="ARBA" id="ARBA00023224"/>
    </source>
</evidence>
<dbReference type="InterPro" id="IPR004117">
    <property type="entry name" value="7tm6_olfct_rcpt"/>
</dbReference>
<protein>
    <recommendedName>
        <fullName evidence="10">Odorant receptor</fullName>
    </recommendedName>
</protein>
<dbReference type="Proteomes" id="UP000215335">
    <property type="component" value="Unassembled WGS sequence"/>
</dbReference>
<accession>A0A232FBP9</accession>
<evidence type="ECO:0000256" key="3">
    <source>
        <dbReference type="ARBA" id="ARBA00022606"/>
    </source>
</evidence>
<keyword evidence="4 10" id="KW-0812">Transmembrane</keyword>
<name>A0A232FBP9_9HYME</name>